<dbReference type="InterPro" id="IPR058353">
    <property type="entry name" value="DUF8040"/>
</dbReference>
<keyword evidence="3" id="KW-1185">Reference proteome</keyword>
<gene>
    <name evidence="2" type="ORF">TAV2_LOCUS5787</name>
</gene>
<proteinExistence type="predicted"/>
<evidence type="ECO:0000313" key="2">
    <source>
        <dbReference type="EMBL" id="CAH2047088.1"/>
    </source>
</evidence>
<name>A0AAU9RUE6_THLAR</name>
<dbReference type="Proteomes" id="UP000836841">
    <property type="component" value="Chromosome 2"/>
</dbReference>
<dbReference type="EMBL" id="OU466858">
    <property type="protein sequence ID" value="CAH2047088.1"/>
    <property type="molecule type" value="Genomic_DNA"/>
</dbReference>
<protein>
    <recommendedName>
        <fullName evidence="1">DUF8040 domain-containing protein</fullName>
    </recommendedName>
</protein>
<sequence>MIAFCICQLIAQGLENLSYEEEIELWNLENEQFAELYKLKEVWEGEISGIDCKKMMLLVFSYCECHCHCDTLQTNYGLQPTLNITIEEGVAMFLRICGHNEVQRDVGLRFRNQETQLNNWHDYIRTPTREELHRIPKRLFVDRTYYLFFSGFVGAMNGTHVCVKVKPELQGMY</sequence>
<accession>A0AAU9RUE6</accession>
<organism evidence="2 3">
    <name type="scientific">Thlaspi arvense</name>
    <name type="common">Field penny-cress</name>
    <dbReference type="NCBI Taxonomy" id="13288"/>
    <lineage>
        <taxon>Eukaryota</taxon>
        <taxon>Viridiplantae</taxon>
        <taxon>Streptophyta</taxon>
        <taxon>Embryophyta</taxon>
        <taxon>Tracheophyta</taxon>
        <taxon>Spermatophyta</taxon>
        <taxon>Magnoliopsida</taxon>
        <taxon>eudicotyledons</taxon>
        <taxon>Gunneridae</taxon>
        <taxon>Pentapetalae</taxon>
        <taxon>rosids</taxon>
        <taxon>malvids</taxon>
        <taxon>Brassicales</taxon>
        <taxon>Brassicaceae</taxon>
        <taxon>Thlaspideae</taxon>
        <taxon>Thlaspi</taxon>
    </lineage>
</organism>
<dbReference type="AlphaFoldDB" id="A0AAU9RUE6"/>
<dbReference type="Pfam" id="PF26138">
    <property type="entry name" value="DUF8040"/>
    <property type="match status" value="1"/>
</dbReference>
<reference evidence="2 3" key="1">
    <citation type="submission" date="2022-03" db="EMBL/GenBank/DDBJ databases">
        <authorList>
            <person name="Nunn A."/>
            <person name="Chopra R."/>
            <person name="Nunn A."/>
            <person name="Contreras Garrido A."/>
        </authorList>
    </citation>
    <scope>NUCLEOTIDE SEQUENCE [LARGE SCALE GENOMIC DNA]</scope>
</reference>
<evidence type="ECO:0000259" key="1">
    <source>
        <dbReference type="Pfam" id="PF26138"/>
    </source>
</evidence>
<evidence type="ECO:0000313" key="3">
    <source>
        <dbReference type="Proteomes" id="UP000836841"/>
    </source>
</evidence>
<feature type="domain" description="DUF8040" evidence="1">
    <location>
        <begin position="69"/>
        <end position="113"/>
    </location>
</feature>